<protein>
    <submittedName>
        <fullName evidence="2">Uncharacterized protein</fullName>
    </submittedName>
</protein>
<dbReference type="Proteomes" id="UP000696485">
    <property type="component" value="Unassembled WGS sequence"/>
</dbReference>
<accession>A0A9P5SAA7</accession>
<evidence type="ECO:0000256" key="1">
    <source>
        <dbReference type="SAM" id="MobiDB-lite"/>
    </source>
</evidence>
<keyword evidence="3" id="KW-1185">Reference proteome</keyword>
<dbReference type="AlphaFoldDB" id="A0A9P5SAA7"/>
<evidence type="ECO:0000313" key="3">
    <source>
        <dbReference type="Proteomes" id="UP000696485"/>
    </source>
</evidence>
<sequence length="135" mass="14697">MDTATSDTAASDTAASDTATSDMTTSDAAASDATDQVRGIRDDVRETRIYHCHWSGSYRDSSKNGKQLKQPAEDAMEEEDYVESNNLGNVRGNIEGNNETGPPKKKCNIIKKSCKVGCTVKVFVQWLQETSSDPN</sequence>
<organism evidence="2 3">
    <name type="scientific">Podila minutissima</name>
    <dbReference type="NCBI Taxonomy" id="64525"/>
    <lineage>
        <taxon>Eukaryota</taxon>
        <taxon>Fungi</taxon>
        <taxon>Fungi incertae sedis</taxon>
        <taxon>Mucoromycota</taxon>
        <taxon>Mortierellomycotina</taxon>
        <taxon>Mortierellomycetes</taxon>
        <taxon>Mortierellales</taxon>
        <taxon>Mortierellaceae</taxon>
        <taxon>Podila</taxon>
    </lineage>
</organism>
<name>A0A9P5SAA7_9FUNG</name>
<feature type="compositionally biased region" description="Low complexity" evidence="1">
    <location>
        <begin position="1"/>
        <end position="34"/>
    </location>
</feature>
<feature type="region of interest" description="Disordered" evidence="1">
    <location>
        <begin position="1"/>
        <end position="42"/>
    </location>
</feature>
<gene>
    <name evidence="2" type="ORF">BG006_005108</name>
</gene>
<reference evidence="2" key="1">
    <citation type="journal article" date="2020" name="Fungal Divers.">
        <title>Resolving the Mortierellaceae phylogeny through synthesis of multi-gene phylogenetics and phylogenomics.</title>
        <authorList>
            <person name="Vandepol N."/>
            <person name="Liber J."/>
            <person name="Desiro A."/>
            <person name="Na H."/>
            <person name="Kennedy M."/>
            <person name="Barry K."/>
            <person name="Grigoriev I.V."/>
            <person name="Miller A.N."/>
            <person name="O'Donnell K."/>
            <person name="Stajich J.E."/>
            <person name="Bonito G."/>
        </authorList>
    </citation>
    <scope>NUCLEOTIDE SEQUENCE</scope>
    <source>
        <strain evidence="2">NVP1</strain>
    </source>
</reference>
<evidence type="ECO:0000313" key="2">
    <source>
        <dbReference type="EMBL" id="KAF9309321.1"/>
    </source>
</evidence>
<dbReference type="EMBL" id="JAAAUY010002869">
    <property type="protein sequence ID" value="KAF9309321.1"/>
    <property type="molecule type" value="Genomic_DNA"/>
</dbReference>
<comment type="caution">
    <text evidence="2">The sequence shown here is derived from an EMBL/GenBank/DDBJ whole genome shotgun (WGS) entry which is preliminary data.</text>
</comment>
<proteinExistence type="predicted"/>
<feature type="region of interest" description="Disordered" evidence="1">
    <location>
        <begin position="55"/>
        <end position="104"/>
    </location>
</feature>